<dbReference type="PROSITE" id="PS50053">
    <property type="entry name" value="UBIQUITIN_2"/>
    <property type="match status" value="1"/>
</dbReference>
<dbReference type="InterPro" id="IPR036465">
    <property type="entry name" value="vWFA_dom_sf"/>
</dbReference>
<feature type="domain" description="VIT" evidence="4">
    <location>
        <begin position="14"/>
        <end position="144"/>
    </location>
</feature>
<accession>A0AAD1Y2F8</accession>
<dbReference type="PROSITE" id="PS51468">
    <property type="entry name" value="VIT"/>
    <property type="match status" value="1"/>
</dbReference>
<organism evidence="5 6">
    <name type="scientific">Euplotes crassus</name>
    <dbReference type="NCBI Taxonomy" id="5936"/>
    <lineage>
        <taxon>Eukaryota</taxon>
        <taxon>Sar</taxon>
        <taxon>Alveolata</taxon>
        <taxon>Ciliophora</taxon>
        <taxon>Intramacronucleata</taxon>
        <taxon>Spirotrichea</taxon>
        <taxon>Hypotrichia</taxon>
        <taxon>Euplotida</taxon>
        <taxon>Euplotidae</taxon>
        <taxon>Moneuplotes</taxon>
    </lineage>
</organism>
<sequence length="864" mass="98551">MESYSTGSSDDYNGDTQGLMDKTNKRAVPLSFVETIVDIYNNIAQIEFLQYYVNDKDDPIEAEHVFPIHTSCTLTSFKAYVGDEVLESKVEERSSAKRLYSTAVQKGETAAIAHPFPKTNDIMEIQLGNIPPNVPIILSCIFHQVMEVEDLSWKLHIPSKIFPRYVGDVQNYIEKGINLKGMVKNMYPDTKADRQEHHIDRLSSLYSSNDFQWNLDIKIHSQSPLTRIVSPTHQIETKFSDDNNQEAHIMLSPSEENLLFKKDFKILYRNHEINKPTAIMQKKDNLYVLMVCMLADCTPEKEFDENREEMYKDIDLDPDVKYKEKIEIQTDPPQFTFVLDCSTSMRKKRIVIAKEALTLYIRSLPPRCEFNILCFGGSHKFMMSSYQTYNDESVKEAMRIIDGIKANNFGTELYSCFETLFSSGNVNKSLQNHVVLLTDGLVANPECCYELIKENSDQFTLNTFGIGSGVSTDFIRKCAEAGGGKYYLVDNTCSTLKENVINCLSGSFEEKITVSKKNIATIGNDLYEYPKLEEIECSMAHGSYFTYYRIIDTRGKPLRGGISFYVQEKKNGEENDIYLEVNNDVKMIDGDFIFKMFCDQYIRGSDKLALGRDVIVEMSLKFQIASGFTSMIIVDSENLVKQYKQAIEEVKKADNFDFSSAPKISDSDADRNMPITVATLAGDRTHIMCSENNTVEELFNEIACKKNCDPSILKVSFRSKQLRNDKGTTLGEAGFKPNTEVLLIPRLTGGGFPLCVKSRTEIECDKLVGMQSYDGSWGSAIKRFGNFHLEHAIQNLPREVRDLLAEDKIESILYTWLALKIIDEYFSDQKDELELVIRKGKDYIFVITNGHLDYEDINESIHFM</sequence>
<gene>
    <name evidence="5" type="ORF">ECRASSUSDP1_LOCUS25654</name>
</gene>
<evidence type="ECO:0000256" key="1">
    <source>
        <dbReference type="SAM" id="MobiDB-lite"/>
    </source>
</evidence>
<evidence type="ECO:0000259" key="2">
    <source>
        <dbReference type="PROSITE" id="PS50053"/>
    </source>
</evidence>
<dbReference type="SUPFAM" id="SSF53300">
    <property type="entry name" value="vWA-like"/>
    <property type="match status" value="1"/>
</dbReference>
<dbReference type="PANTHER" id="PTHR45737:SF6">
    <property type="entry name" value="VON WILLEBRAND FACTOR A DOMAIN-CONTAINING PROTEIN 5A"/>
    <property type="match status" value="1"/>
</dbReference>
<feature type="domain" description="Ubiquitin-like" evidence="2">
    <location>
        <begin position="673"/>
        <end position="750"/>
    </location>
</feature>
<dbReference type="Gene3D" id="3.10.20.90">
    <property type="entry name" value="Phosphatidylinositol 3-kinase Catalytic Subunit, Chain A, domain 1"/>
    <property type="match status" value="1"/>
</dbReference>
<feature type="region of interest" description="Disordered" evidence="1">
    <location>
        <begin position="1"/>
        <end position="20"/>
    </location>
</feature>
<comment type="caution">
    <text evidence="5">The sequence shown here is derived from an EMBL/GenBank/DDBJ whole genome shotgun (WGS) entry which is preliminary data.</text>
</comment>
<dbReference type="Gene3D" id="3.40.50.410">
    <property type="entry name" value="von Willebrand factor, type A domain"/>
    <property type="match status" value="1"/>
</dbReference>
<feature type="compositionally biased region" description="Polar residues" evidence="1">
    <location>
        <begin position="1"/>
        <end position="16"/>
    </location>
</feature>
<dbReference type="Proteomes" id="UP001295684">
    <property type="component" value="Unassembled WGS sequence"/>
</dbReference>
<dbReference type="SUPFAM" id="SSF54236">
    <property type="entry name" value="Ubiquitin-like"/>
    <property type="match status" value="1"/>
</dbReference>
<dbReference type="AlphaFoldDB" id="A0AAD1Y2F8"/>
<dbReference type="Pfam" id="PF08487">
    <property type="entry name" value="VIT"/>
    <property type="match status" value="1"/>
</dbReference>
<proteinExistence type="predicted"/>
<dbReference type="InterPro" id="IPR000626">
    <property type="entry name" value="Ubiquitin-like_dom"/>
</dbReference>
<evidence type="ECO:0000259" key="3">
    <source>
        <dbReference type="PROSITE" id="PS50234"/>
    </source>
</evidence>
<evidence type="ECO:0000313" key="6">
    <source>
        <dbReference type="Proteomes" id="UP001295684"/>
    </source>
</evidence>
<keyword evidence="6" id="KW-1185">Reference proteome</keyword>
<name>A0AAD1Y2F8_EUPCR</name>
<protein>
    <submittedName>
        <fullName evidence="5">Uncharacterized protein</fullName>
    </submittedName>
</protein>
<dbReference type="PANTHER" id="PTHR45737">
    <property type="entry name" value="VON WILLEBRAND FACTOR A DOMAIN-CONTAINING PROTEIN 5A"/>
    <property type="match status" value="1"/>
</dbReference>
<dbReference type="CDD" id="cd17039">
    <property type="entry name" value="Ubl_ubiquitin_like"/>
    <property type="match status" value="1"/>
</dbReference>
<feature type="domain" description="VWFA" evidence="3">
    <location>
        <begin position="334"/>
        <end position="504"/>
    </location>
</feature>
<dbReference type="InterPro" id="IPR013694">
    <property type="entry name" value="VIT"/>
</dbReference>
<dbReference type="PROSITE" id="PS50234">
    <property type="entry name" value="VWFA"/>
    <property type="match status" value="1"/>
</dbReference>
<reference evidence="5" key="1">
    <citation type="submission" date="2023-07" db="EMBL/GenBank/DDBJ databases">
        <authorList>
            <consortium name="AG Swart"/>
            <person name="Singh M."/>
            <person name="Singh A."/>
            <person name="Seah K."/>
            <person name="Emmerich C."/>
        </authorList>
    </citation>
    <scope>NUCLEOTIDE SEQUENCE</scope>
    <source>
        <strain evidence="5">DP1</strain>
    </source>
</reference>
<dbReference type="EMBL" id="CAMPGE010026443">
    <property type="protein sequence ID" value="CAI2384133.1"/>
    <property type="molecule type" value="Genomic_DNA"/>
</dbReference>
<evidence type="ECO:0000259" key="4">
    <source>
        <dbReference type="PROSITE" id="PS51468"/>
    </source>
</evidence>
<dbReference type="InterPro" id="IPR002035">
    <property type="entry name" value="VWF_A"/>
</dbReference>
<dbReference type="SMART" id="SM00609">
    <property type="entry name" value="VIT"/>
    <property type="match status" value="1"/>
</dbReference>
<evidence type="ECO:0000313" key="5">
    <source>
        <dbReference type="EMBL" id="CAI2384133.1"/>
    </source>
</evidence>
<dbReference type="InterPro" id="IPR029071">
    <property type="entry name" value="Ubiquitin-like_domsf"/>
</dbReference>
<dbReference type="Pfam" id="PF13768">
    <property type="entry name" value="VWA_3"/>
    <property type="match status" value="1"/>
</dbReference>